<proteinExistence type="predicted"/>
<evidence type="ECO:0000313" key="2">
    <source>
        <dbReference type="Proteomes" id="UP001501442"/>
    </source>
</evidence>
<keyword evidence="2" id="KW-1185">Reference proteome</keyword>
<evidence type="ECO:0000313" key="1">
    <source>
        <dbReference type="EMBL" id="GAA4626138.1"/>
    </source>
</evidence>
<protein>
    <submittedName>
        <fullName evidence="1">Uncharacterized protein</fullName>
    </submittedName>
</protein>
<name>A0ABP8UCR5_9ACTN</name>
<dbReference type="EMBL" id="BAABHK010000004">
    <property type="protein sequence ID" value="GAA4626138.1"/>
    <property type="molecule type" value="Genomic_DNA"/>
</dbReference>
<accession>A0ABP8UCR5</accession>
<organism evidence="1 2">
    <name type="scientific">Actinoallomurus vinaceus</name>
    <dbReference type="NCBI Taxonomy" id="1080074"/>
    <lineage>
        <taxon>Bacteria</taxon>
        <taxon>Bacillati</taxon>
        <taxon>Actinomycetota</taxon>
        <taxon>Actinomycetes</taxon>
        <taxon>Streptosporangiales</taxon>
        <taxon>Thermomonosporaceae</taxon>
        <taxon>Actinoallomurus</taxon>
    </lineage>
</organism>
<reference evidence="2" key="1">
    <citation type="journal article" date="2019" name="Int. J. Syst. Evol. Microbiol.">
        <title>The Global Catalogue of Microorganisms (GCM) 10K type strain sequencing project: providing services to taxonomists for standard genome sequencing and annotation.</title>
        <authorList>
            <consortium name="The Broad Institute Genomics Platform"/>
            <consortium name="The Broad Institute Genome Sequencing Center for Infectious Disease"/>
            <person name="Wu L."/>
            <person name="Ma J."/>
        </authorList>
    </citation>
    <scope>NUCLEOTIDE SEQUENCE [LARGE SCALE GENOMIC DNA]</scope>
    <source>
        <strain evidence="2">JCM 17939</strain>
    </source>
</reference>
<sequence>MSIIIDFVRRRPGNVLPNGDAVDLSTASSVRLLYSLFMGDIVVRSAAVDFTTKFGSVSMLSVLTGLPEAISDALISGKGKFQFFEQDEHLVMRRRGDCVEIRCSYAEGVMRVANEELVIAILQFSKQSVVDTVEQYPEILDNPNFLKLTFLR</sequence>
<dbReference type="RefSeq" id="WP_345431701.1">
    <property type="nucleotide sequence ID" value="NZ_BAABHK010000004.1"/>
</dbReference>
<dbReference type="Proteomes" id="UP001501442">
    <property type="component" value="Unassembled WGS sequence"/>
</dbReference>
<gene>
    <name evidence="1" type="ORF">GCM10023196_033140</name>
</gene>
<comment type="caution">
    <text evidence="1">The sequence shown here is derived from an EMBL/GenBank/DDBJ whole genome shotgun (WGS) entry which is preliminary data.</text>
</comment>